<feature type="domain" description="DUF3885" evidence="1">
    <location>
        <begin position="4"/>
        <end position="203"/>
    </location>
</feature>
<dbReference type="EMBL" id="JACSPV010000023">
    <property type="protein sequence ID" value="MBD8006055.1"/>
    <property type="molecule type" value="Genomic_DNA"/>
</dbReference>
<dbReference type="Proteomes" id="UP000648182">
    <property type="component" value="Unassembled WGS sequence"/>
</dbReference>
<name>A0ABR8VMT0_9BACI</name>
<accession>A0ABR8VMT0</accession>
<evidence type="ECO:0000313" key="2">
    <source>
        <dbReference type="EMBL" id="MBD8006055.1"/>
    </source>
</evidence>
<gene>
    <name evidence="2" type="ORF">H9631_13305</name>
</gene>
<evidence type="ECO:0000259" key="1">
    <source>
        <dbReference type="Pfam" id="PF13021"/>
    </source>
</evidence>
<reference evidence="2 3" key="1">
    <citation type="submission" date="2020-08" db="EMBL/GenBank/DDBJ databases">
        <title>A Genomic Blueprint of the Chicken Gut Microbiome.</title>
        <authorList>
            <person name="Gilroy R."/>
            <person name="Ravi A."/>
            <person name="Getino M."/>
            <person name="Pursley I."/>
            <person name="Horton D.L."/>
            <person name="Alikhan N.-F."/>
            <person name="Baker D."/>
            <person name="Gharbi K."/>
            <person name="Hall N."/>
            <person name="Watson M."/>
            <person name="Adriaenssens E.M."/>
            <person name="Foster-Nyarko E."/>
            <person name="Jarju S."/>
            <person name="Secka A."/>
            <person name="Antonio M."/>
            <person name="Oren A."/>
            <person name="Chaudhuri R."/>
            <person name="La Ragione R.M."/>
            <person name="Hildebrand F."/>
            <person name="Pallen M.J."/>
        </authorList>
    </citation>
    <scope>NUCLEOTIDE SEQUENCE [LARGE SCALE GENOMIC DNA]</scope>
    <source>
        <strain evidence="2 3">Sa1BUA2</strain>
    </source>
</reference>
<dbReference type="InterPro" id="IPR024976">
    <property type="entry name" value="DUF3885"/>
</dbReference>
<protein>
    <submittedName>
        <fullName evidence="2">DUF3885 domain-containing protein</fullName>
    </submittedName>
</protein>
<comment type="caution">
    <text evidence="2">The sequence shown here is derived from an EMBL/GenBank/DDBJ whole genome shotgun (WGS) entry which is preliminary data.</text>
</comment>
<evidence type="ECO:0000313" key="3">
    <source>
        <dbReference type="Proteomes" id="UP000648182"/>
    </source>
</evidence>
<proteinExistence type="predicted"/>
<dbReference type="RefSeq" id="WP_191813569.1">
    <property type="nucleotide sequence ID" value="NZ_JACSPV010000023.1"/>
</dbReference>
<dbReference type="Pfam" id="PF13021">
    <property type="entry name" value="DUF3885"/>
    <property type="match status" value="1"/>
</dbReference>
<organism evidence="2 3">
    <name type="scientific">Bacillus norwichensis</name>
    <dbReference type="NCBI Taxonomy" id="2762217"/>
    <lineage>
        <taxon>Bacteria</taxon>
        <taxon>Bacillati</taxon>
        <taxon>Bacillota</taxon>
        <taxon>Bacilli</taxon>
        <taxon>Bacillales</taxon>
        <taxon>Bacillaceae</taxon>
        <taxon>Bacillus</taxon>
    </lineage>
</organism>
<keyword evidence="3" id="KW-1185">Reference proteome</keyword>
<sequence>MDNIDNYMKKQFPNIELKSPLFYNSPIAIRFDLGGDFFLEKEKVEKVLYRSLTLFNTLNNNMDDIYVVTFVDCWDENPISSVEEGLIKAINKVIKTDTEYKINKKEQEYRYKDDDDDEETVTFCYWTKIKVINLDVEELLRRKVYSAISEEEYKSIGDLFIINSSNNTIYHLYDERGLDIVSQKKETIMNLYKKFNKWILEYDRKRINEIFKNN</sequence>